<protein>
    <submittedName>
        <fullName evidence="1">Uncharacterized protein</fullName>
    </submittedName>
</protein>
<organism evidence="1 2">
    <name type="scientific">Yersinia pestis PY-08</name>
    <dbReference type="NCBI Taxonomy" id="992134"/>
    <lineage>
        <taxon>Bacteria</taxon>
        <taxon>Pseudomonadati</taxon>
        <taxon>Pseudomonadota</taxon>
        <taxon>Gammaproteobacteria</taxon>
        <taxon>Enterobacterales</taxon>
        <taxon>Yersiniaceae</taxon>
        <taxon>Yersinia</taxon>
    </lineage>
</organism>
<reference evidence="1 2" key="1">
    <citation type="submission" date="2012-05" db="EMBL/GenBank/DDBJ databases">
        <title>Genome sequence of Yersinia Pestis PY-08.</title>
        <authorList>
            <person name="Santana-Cruz I."/>
            <person name="Sengamalay N."/>
            <person name="McCracken C."/>
            <person name="Daugherty S.C."/>
            <person name="Maroo A."/>
            <person name="Vara P.G."/>
            <person name="Tallon L.J."/>
            <person name="Sadzewicz L."/>
            <person name="Vinetz J.M."/>
            <person name="Cespedes Zambrano M.J."/>
            <person name="Fraser-Liggett C.M."/>
            <person name="Tettelin H."/>
        </authorList>
    </citation>
    <scope>NUCLEOTIDE SEQUENCE [LARGE SCALE GENOMIC DNA]</scope>
    <source>
        <strain evidence="1 2">PY-08</strain>
    </source>
</reference>
<evidence type="ECO:0000313" key="1">
    <source>
        <dbReference type="EMBL" id="EIR22073.1"/>
    </source>
</evidence>
<comment type="caution">
    <text evidence="1">The sequence shown here is derived from an EMBL/GenBank/DDBJ whole genome shotgun (WGS) entry which is preliminary data.</text>
</comment>
<dbReference type="Proteomes" id="UP000003231">
    <property type="component" value="Unassembled WGS sequence"/>
</dbReference>
<name>A0AB72ZM72_YERPE</name>
<accession>A0AB72ZM72</accession>
<proteinExistence type="predicted"/>
<dbReference type="AlphaFoldDB" id="A0AB72ZM72"/>
<gene>
    <name evidence="1" type="ORF">YPPY08_1228</name>
</gene>
<sequence>MHSTAKRRCSSVPGIAS</sequence>
<dbReference type="EMBL" id="AKRT01000174">
    <property type="protein sequence ID" value="EIR22073.1"/>
    <property type="molecule type" value="Genomic_DNA"/>
</dbReference>
<evidence type="ECO:0000313" key="2">
    <source>
        <dbReference type="Proteomes" id="UP000003231"/>
    </source>
</evidence>
<feature type="non-terminal residue" evidence="1">
    <location>
        <position position="17"/>
    </location>
</feature>